<dbReference type="EMBL" id="JAKKPZ010000001">
    <property type="protein sequence ID" value="KAI1729443.1"/>
    <property type="molecule type" value="Genomic_DNA"/>
</dbReference>
<accession>A0AAD4NHC2</accession>
<feature type="transmembrane region" description="Helical" evidence="7">
    <location>
        <begin position="39"/>
        <end position="59"/>
    </location>
</feature>
<sequence>MKALFAKTYPKCTLSSNYDYSIPEDIDSELRNNDSIYKVSIHGLIMYFLTLVCFVSDIYTDLQSCQAHYNNGNHLTWTLNALFVICPSLLINYLSFRWIRNEYNIDLHENAPIPAKLDTTEKYTKREATKLEGGFDVEIILYSILCILQLGPLYWHIQTLYFAVLFRLRCWKIEKNTEDENSVQELLESFFESMPQLLIQGSVLFHEIWRLSEERVPEGVTQVVPSWVYMQLLSIAFSIVSASTAIISYNGSLQYSAQSDRDSTKYYNKLLSNALEFIWRAFTITSRTISLILFMVAYRYWIILPTAIHFLLSLCHVLEFQTLNDAETSRAQTQKPLWGVIGSRFLNTLFHFFAPFNMVDGSTIDEYVNAYAVEAIEDVTMVYLCLWNDNFTFPHKYFFGWAVPVLLSFGLLTMITHHGFFLPNHIPSRANDDKPADTSTKAMLDSDNDEMELEEVPLETPSSST</sequence>
<evidence type="ECO:0000256" key="8">
    <source>
        <dbReference type="SAM" id="MobiDB-lite"/>
    </source>
</evidence>
<keyword evidence="10" id="KW-1185">Reference proteome</keyword>
<feature type="transmembrane region" description="Helical" evidence="7">
    <location>
        <begin position="398"/>
        <end position="421"/>
    </location>
</feature>
<evidence type="ECO:0000256" key="4">
    <source>
        <dbReference type="ARBA" id="ARBA00022692"/>
    </source>
</evidence>
<feature type="transmembrane region" description="Helical" evidence="7">
    <location>
        <begin position="139"/>
        <end position="157"/>
    </location>
</feature>
<dbReference type="InterPro" id="IPR018629">
    <property type="entry name" value="XK-rel"/>
</dbReference>
<dbReference type="GO" id="GO:0005886">
    <property type="term" value="C:plasma membrane"/>
    <property type="evidence" value="ECO:0007669"/>
    <property type="project" value="UniProtKB-SubCell"/>
</dbReference>
<comment type="similarity">
    <text evidence="2 7">Belongs to the XK family.</text>
</comment>
<gene>
    <name evidence="9" type="ORF">DdX_01684</name>
</gene>
<dbReference type="PANTHER" id="PTHR16024">
    <property type="entry name" value="XK-RELATED PROTEIN"/>
    <property type="match status" value="1"/>
</dbReference>
<evidence type="ECO:0000256" key="6">
    <source>
        <dbReference type="ARBA" id="ARBA00023136"/>
    </source>
</evidence>
<dbReference type="GO" id="GO:0070782">
    <property type="term" value="P:phosphatidylserine exposure on apoptotic cell surface"/>
    <property type="evidence" value="ECO:0007669"/>
    <property type="project" value="TreeGrafter"/>
</dbReference>
<feature type="compositionally biased region" description="Acidic residues" evidence="8">
    <location>
        <begin position="446"/>
        <end position="457"/>
    </location>
</feature>
<proteinExistence type="inferred from homology"/>
<protein>
    <recommendedName>
        <fullName evidence="7">XK-related protein</fullName>
    </recommendedName>
</protein>
<reference evidence="9" key="1">
    <citation type="submission" date="2022-01" db="EMBL/GenBank/DDBJ databases">
        <title>Genome Sequence Resource for Two Populations of Ditylenchus destructor, the Migratory Endoparasitic Phytonematode.</title>
        <authorList>
            <person name="Zhang H."/>
            <person name="Lin R."/>
            <person name="Xie B."/>
        </authorList>
    </citation>
    <scope>NUCLEOTIDE SEQUENCE</scope>
    <source>
        <strain evidence="9">BazhouSP</strain>
    </source>
</reference>
<evidence type="ECO:0000256" key="3">
    <source>
        <dbReference type="ARBA" id="ARBA00022475"/>
    </source>
</evidence>
<comment type="subcellular location">
    <subcellularLocation>
        <location evidence="1">Cell membrane</location>
        <topology evidence="1">Multi-pass membrane protein</topology>
    </subcellularLocation>
    <subcellularLocation>
        <location evidence="7">Membrane</location>
        <topology evidence="7">Multi-pass membrane protein</topology>
    </subcellularLocation>
</comment>
<evidence type="ECO:0000256" key="5">
    <source>
        <dbReference type="ARBA" id="ARBA00022989"/>
    </source>
</evidence>
<keyword evidence="6 7" id="KW-0472">Membrane</keyword>
<evidence type="ECO:0000313" key="9">
    <source>
        <dbReference type="EMBL" id="KAI1729443.1"/>
    </source>
</evidence>
<comment type="caution">
    <text evidence="9">The sequence shown here is derived from an EMBL/GenBank/DDBJ whole genome shotgun (WGS) entry which is preliminary data.</text>
</comment>
<feature type="transmembrane region" description="Helical" evidence="7">
    <location>
        <begin position="227"/>
        <end position="249"/>
    </location>
</feature>
<dbReference type="Pfam" id="PF09815">
    <property type="entry name" value="XK-related"/>
    <property type="match status" value="1"/>
</dbReference>
<keyword evidence="4 7" id="KW-0812">Transmembrane</keyword>
<evidence type="ECO:0000256" key="1">
    <source>
        <dbReference type="ARBA" id="ARBA00004651"/>
    </source>
</evidence>
<keyword evidence="5 7" id="KW-1133">Transmembrane helix</keyword>
<evidence type="ECO:0000256" key="2">
    <source>
        <dbReference type="ARBA" id="ARBA00008789"/>
    </source>
</evidence>
<dbReference type="InterPro" id="IPR050895">
    <property type="entry name" value="XK-related_scramblase"/>
</dbReference>
<dbReference type="GO" id="GO:1902742">
    <property type="term" value="P:apoptotic process involved in development"/>
    <property type="evidence" value="ECO:0007669"/>
    <property type="project" value="TreeGrafter"/>
</dbReference>
<dbReference type="Proteomes" id="UP001201812">
    <property type="component" value="Unassembled WGS sequence"/>
</dbReference>
<keyword evidence="3" id="KW-1003">Cell membrane</keyword>
<feature type="transmembrane region" description="Helical" evidence="7">
    <location>
        <begin position="79"/>
        <end position="96"/>
    </location>
</feature>
<organism evidence="9 10">
    <name type="scientific">Ditylenchus destructor</name>
    <dbReference type="NCBI Taxonomy" id="166010"/>
    <lineage>
        <taxon>Eukaryota</taxon>
        <taxon>Metazoa</taxon>
        <taxon>Ecdysozoa</taxon>
        <taxon>Nematoda</taxon>
        <taxon>Chromadorea</taxon>
        <taxon>Rhabditida</taxon>
        <taxon>Tylenchina</taxon>
        <taxon>Tylenchomorpha</taxon>
        <taxon>Sphaerularioidea</taxon>
        <taxon>Anguinidae</taxon>
        <taxon>Anguininae</taxon>
        <taxon>Ditylenchus</taxon>
    </lineage>
</organism>
<evidence type="ECO:0000256" key="7">
    <source>
        <dbReference type="RuleBase" id="RU910716"/>
    </source>
</evidence>
<dbReference type="GO" id="GO:0043652">
    <property type="term" value="P:engulfment of apoptotic cell"/>
    <property type="evidence" value="ECO:0007669"/>
    <property type="project" value="TreeGrafter"/>
</dbReference>
<dbReference type="PANTHER" id="PTHR16024:SF6">
    <property type="entry name" value="XK-RELATED PROTEIN"/>
    <property type="match status" value="1"/>
</dbReference>
<dbReference type="AlphaFoldDB" id="A0AAD4NHC2"/>
<feature type="transmembrane region" description="Helical" evidence="7">
    <location>
        <begin position="300"/>
        <end position="317"/>
    </location>
</feature>
<feature type="region of interest" description="Disordered" evidence="8">
    <location>
        <begin position="431"/>
        <end position="465"/>
    </location>
</feature>
<evidence type="ECO:0000313" key="10">
    <source>
        <dbReference type="Proteomes" id="UP001201812"/>
    </source>
</evidence>
<name>A0AAD4NHC2_9BILA</name>